<evidence type="ECO:0000256" key="5">
    <source>
        <dbReference type="ARBA" id="ARBA00022692"/>
    </source>
</evidence>
<dbReference type="RefSeq" id="WP_407277992.1">
    <property type="nucleotide sequence ID" value="NZ_CP141259.1"/>
</dbReference>
<keyword evidence="5 9" id="KW-0812">Transmembrane</keyword>
<feature type="transmembrane region" description="Helical" evidence="9">
    <location>
        <begin position="51"/>
        <end position="69"/>
    </location>
</feature>
<keyword evidence="2 9" id="KW-0813">Transport</keyword>
<dbReference type="InterPro" id="IPR055348">
    <property type="entry name" value="DctQ"/>
</dbReference>
<keyword evidence="6 9" id="KW-1133">Transmembrane helix</keyword>
<comment type="similarity">
    <text evidence="8 9">Belongs to the TRAP transporter small permease family.</text>
</comment>
<gene>
    <name evidence="11" type="ORF">U5817_15750</name>
</gene>
<keyword evidence="4 9" id="KW-0997">Cell inner membrane</keyword>
<feature type="transmembrane region" description="Helical" evidence="9">
    <location>
        <begin position="20"/>
        <end position="39"/>
    </location>
</feature>
<dbReference type="InterPro" id="IPR007387">
    <property type="entry name" value="TRAP_DctQ"/>
</dbReference>
<evidence type="ECO:0000259" key="10">
    <source>
        <dbReference type="Pfam" id="PF04290"/>
    </source>
</evidence>
<evidence type="ECO:0000313" key="12">
    <source>
        <dbReference type="Proteomes" id="UP001626593"/>
    </source>
</evidence>
<accession>A0ABZ1AIA4</accession>
<evidence type="ECO:0000256" key="3">
    <source>
        <dbReference type="ARBA" id="ARBA00022475"/>
    </source>
</evidence>
<comment type="function">
    <text evidence="9">Part of the tripartite ATP-independent periplasmic (TRAP) transport system.</text>
</comment>
<evidence type="ECO:0000256" key="2">
    <source>
        <dbReference type="ARBA" id="ARBA00022448"/>
    </source>
</evidence>
<dbReference type="PANTHER" id="PTHR35011">
    <property type="entry name" value="2,3-DIKETO-L-GULONATE TRAP TRANSPORTER SMALL PERMEASE PROTEIN YIAM"/>
    <property type="match status" value="1"/>
</dbReference>
<sequence length="166" mass="18419">MFAHIQKADKGLAAIERGLVIALTATIACIMVAQVFMRYFFSAPIFWAEEISVQLLVFATLFGLSLLVHHGQLVTIDFLPQALRPRARHALLAVLGLVMLGLFAFVCWLGLDWVSRPEVRVELGATTQLPRWYNYSVLPAAMAVMAWHQFAAILRDARAALKGAVK</sequence>
<keyword evidence="3" id="KW-1003">Cell membrane</keyword>
<evidence type="ECO:0000256" key="4">
    <source>
        <dbReference type="ARBA" id="ARBA00022519"/>
    </source>
</evidence>
<dbReference type="PROSITE" id="PS51257">
    <property type="entry name" value="PROKAR_LIPOPROTEIN"/>
    <property type="match status" value="1"/>
</dbReference>
<evidence type="ECO:0000313" key="11">
    <source>
        <dbReference type="EMBL" id="WRL44659.1"/>
    </source>
</evidence>
<comment type="subunit">
    <text evidence="9">The complex comprises the extracytoplasmic solute receptor protein and the two transmembrane proteins.</text>
</comment>
<proteinExistence type="inferred from homology"/>
<name>A0ABZ1AIA4_AROEV</name>
<evidence type="ECO:0000256" key="8">
    <source>
        <dbReference type="ARBA" id="ARBA00038436"/>
    </source>
</evidence>
<dbReference type="PANTHER" id="PTHR35011:SF2">
    <property type="entry name" value="2,3-DIKETO-L-GULONATE TRAP TRANSPORTER SMALL PERMEASE PROTEIN YIAM"/>
    <property type="match status" value="1"/>
</dbReference>
<reference evidence="11 12" key="1">
    <citation type="submission" date="2023-12" db="EMBL/GenBank/DDBJ databases">
        <title>A. evansii MAY27, complete genome.</title>
        <authorList>
            <person name="Wang Y."/>
        </authorList>
    </citation>
    <scope>NUCLEOTIDE SEQUENCE [LARGE SCALE GENOMIC DNA]</scope>
    <source>
        <strain evidence="11 12">MAY27</strain>
    </source>
</reference>
<feature type="transmembrane region" description="Helical" evidence="9">
    <location>
        <begin position="131"/>
        <end position="154"/>
    </location>
</feature>
<dbReference type="Pfam" id="PF04290">
    <property type="entry name" value="DctQ"/>
    <property type="match status" value="1"/>
</dbReference>
<feature type="domain" description="Tripartite ATP-independent periplasmic transporters DctQ component" evidence="10">
    <location>
        <begin position="27"/>
        <end position="158"/>
    </location>
</feature>
<comment type="subcellular location">
    <subcellularLocation>
        <location evidence="1 9">Cell inner membrane</location>
        <topology evidence="1 9">Multi-pass membrane protein</topology>
    </subcellularLocation>
</comment>
<evidence type="ECO:0000256" key="7">
    <source>
        <dbReference type="ARBA" id="ARBA00023136"/>
    </source>
</evidence>
<feature type="transmembrane region" description="Helical" evidence="9">
    <location>
        <begin position="90"/>
        <end position="111"/>
    </location>
</feature>
<dbReference type="Proteomes" id="UP001626593">
    <property type="component" value="Chromosome"/>
</dbReference>
<dbReference type="EMBL" id="CP141259">
    <property type="protein sequence ID" value="WRL44659.1"/>
    <property type="molecule type" value="Genomic_DNA"/>
</dbReference>
<evidence type="ECO:0000256" key="9">
    <source>
        <dbReference type="RuleBase" id="RU369079"/>
    </source>
</evidence>
<evidence type="ECO:0000256" key="6">
    <source>
        <dbReference type="ARBA" id="ARBA00022989"/>
    </source>
</evidence>
<organism evidence="11 12">
    <name type="scientific">Aromatoleum evansii</name>
    <name type="common">Azoarcus evansii</name>
    <dbReference type="NCBI Taxonomy" id="59406"/>
    <lineage>
        <taxon>Bacteria</taxon>
        <taxon>Pseudomonadati</taxon>
        <taxon>Pseudomonadota</taxon>
        <taxon>Betaproteobacteria</taxon>
        <taxon>Rhodocyclales</taxon>
        <taxon>Rhodocyclaceae</taxon>
        <taxon>Aromatoleum</taxon>
    </lineage>
</organism>
<keyword evidence="7 9" id="KW-0472">Membrane</keyword>
<keyword evidence="12" id="KW-1185">Reference proteome</keyword>
<evidence type="ECO:0000256" key="1">
    <source>
        <dbReference type="ARBA" id="ARBA00004429"/>
    </source>
</evidence>
<protein>
    <recommendedName>
        <fullName evidence="9">TRAP transporter small permease protein</fullName>
    </recommendedName>
</protein>